<proteinExistence type="predicted"/>
<organism evidence="1 2">
    <name type="scientific">Allacma fusca</name>
    <dbReference type="NCBI Taxonomy" id="39272"/>
    <lineage>
        <taxon>Eukaryota</taxon>
        <taxon>Metazoa</taxon>
        <taxon>Ecdysozoa</taxon>
        <taxon>Arthropoda</taxon>
        <taxon>Hexapoda</taxon>
        <taxon>Collembola</taxon>
        <taxon>Symphypleona</taxon>
        <taxon>Sminthuridae</taxon>
        <taxon>Allacma</taxon>
    </lineage>
</organism>
<comment type="caution">
    <text evidence="1">The sequence shown here is derived from an EMBL/GenBank/DDBJ whole genome shotgun (WGS) entry which is preliminary data.</text>
</comment>
<evidence type="ECO:0000313" key="1">
    <source>
        <dbReference type="EMBL" id="CAG7632518.1"/>
    </source>
</evidence>
<accession>A0A8J2NQI4</accession>
<keyword evidence="2" id="KW-1185">Reference proteome</keyword>
<sequence>KFNNCLFSFIKNTAEPGSL</sequence>
<gene>
    <name evidence="1" type="ORF">AFUS01_LOCUS151</name>
</gene>
<dbReference type="EMBL" id="CAJVCH010000494">
    <property type="protein sequence ID" value="CAG7632518.1"/>
    <property type="molecule type" value="Genomic_DNA"/>
</dbReference>
<protein>
    <submittedName>
        <fullName evidence="1">Uncharacterized protein</fullName>
    </submittedName>
</protein>
<evidence type="ECO:0000313" key="2">
    <source>
        <dbReference type="Proteomes" id="UP000708208"/>
    </source>
</evidence>
<feature type="non-terminal residue" evidence="1">
    <location>
        <position position="1"/>
    </location>
</feature>
<dbReference type="AlphaFoldDB" id="A0A8J2NQI4"/>
<name>A0A8J2NQI4_9HEXA</name>
<reference evidence="1" key="1">
    <citation type="submission" date="2021-06" db="EMBL/GenBank/DDBJ databases">
        <authorList>
            <person name="Hodson N. C."/>
            <person name="Mongue J. A."/>
            <person name="Jaron S. K."/>
        </authorList>
    </citation>
    <scope>NUCLEOTIDE SEQUENCE</scope>
</reference>
<dbReference type="Proteomes" id="UP000708208">
    <property type="component" value="Unassembled WGS sequence"/>
</dbReference>